<keyword evidence="7" id="KW-0965">Cell junction</keyword>
<feature type="coiled-coil region" evidence="10">
    <location>
        <begin position="82"/>
        <end position="123"/>
    </location>
</feature>
<keyword evidence="14" id="KW-1185">Reference proteome</keyword>
<feature type="transmembrane region" description="Helical" evidence="12">
    <location>
        <begin position="392"/>
        <end position="413"/>
    </location>
</feature>
<feature type="compositionally biased region" description="Low complexity" evidence="11">
    <location>
        <begin position="15"/>
        <end position="31"/>
    </location>
</feature>
<evidence type="ECO:0000256" key="1">
    <source>
        <dbReference type="ARBA" id="ARBA00004435"/>
    </source>
</evidence>
<evidence type="ECO:0000256" key="7">
    <source>
        <dbReference type="ARBA" id="ARBA00022949"/>
    </source>
</evidence>
<comment type="subcellular location">
    <subcellularLocation>
        <location evidence="1">Cell junction</location>
        <location evidence="1">Tight junction</location>
    </subcellularLocation>
    <subcellularLocation>
        <location evidence="2">Cell membrane</location>
        <topology evidence="2">Multi-pass membrane protein</topology>
    </subcellularLocation>
</comment>
<comment type="similarity">
    <text evidence="3">Belongs to the claudin family.</text>
</comment>
<feature type="region of interest" description="Disordered" evidence="11">
    <location>
        <begin position="1"/>
        <end position="44"/>
    </location>
</feature>
<evidence type="ECO:0000256" key="9">
    <source>
        <dbReference type="ARBA" id="ARBA00023136"/>
    </source>
</evidence>
<keyword evidence="9 12" id="KW-0472">Membrane</keyword>
<dbReference type="PROSITE" id="PS01346">
    <property type="entry name" value="CLAUDIN"/>
    <property type="match status" value="1"/>
</dbReference>
<evidence type="ECO:0000256" key="4">
    <source>
        <dbReference type="ARBA" id="ARBA00022427"/>
    </source>
</evidence>
<feature type="transmembrane region" description="Helical" evidence="12">
    <location>
        <begin position="291"/>
        <end position="315"/>
    </location>
</feature>
<reference evidence="13 14" key="1">
    <citation type="submission" date="2021-04" db="EMBL/GenBank/DDBJ databases">
        <authorList>
            <person name="Bliznina A."/>
        </authorList>
    </citation>
    <scope>NUCLEOTIDE SEQUENCE [LARGE SCALE GENOMIC DNA]</scope>
</reference>
<evidence type="ECO:0000256" key="8">
    <source>
        <dbReference type="ARBA" id="ARBA00022989"/>
    </source>
</evidence>
<feature type="compositionally biased region" description="Polar residues" evidence="11">
    <location>
        <begin position="1"/>
        <end position="14"/>
    </location>
</feature>
<proteinExistence type="inferred from homology"/>
<name>A0ABN7T169_OIKDI</name>
<sequence>MSDNESTASENTVTNDFENFSSQSESSFSEDSVNREVGPGLTRGDLQKMIDDEIRQVKRKTDWLTIKIADAESERYDLKNTINDQNSLIKKLETDNEDLKQRLENQELVIKKLESDAVQTSTELETNILELGQKIKRIFERVITENDYIDDNLEYLNMHQVRFESYFKTLFKTQKNIEEEVDNMRLQAIEEISLKERWETETHQLINQARKWHNDCGKIIIRYESFFRTQMADILDEIFKELHHLTEVTLAEKRIQTSQTKALGLWKYCEKPANAGNYQCQSLSQFGIAQLAQYGIVGFRALVILGCIAGTCGFVSGVASSESVNIASTKKDKNRAAGGAAGCFSVAGFLILAATSWAAHSIIRRYKMLAMGGGGYGGGMQVNAGTQWTLGAAIYAGWCASAIYIGVAIIMFMGCCGSKDDEEDEYDVDYAQRNNYQSGHHYAQSYHSSQYSQRKEFV</sequence>
<accession>A0ABN7T169</accession>
<evidence type="ECO:0000256" key="12">
    <source>
        <dbReference type="SAM" id="Phobius"/>
    </source>
</evidence>
<dbReference type="Gene3D" id="1.20.140.150">
    <property type="match status" value="1"/>
</dbReference>
<evidence type="ECO:0000256" key="5">
    <source>
        <dbReference type="ARBA" id="ARBA00022475"/>
    </source>
</evidence>
<protein>
    <submittedName>
        <fullName evidence="13">Oidioi.mRNA.OKI2018_I69.chr2.g4311.t1.cds</fullName>
    </submittedName>
</protein>
<dbReference type="InterPro" id="IPR017974">
    <property type="entry name" value="Claudin_CS"/>
</dbReference>
<evidence type="ECO:0000256" key="2">
    <source>
        <dbReference type="ARBA" id="ARBA00004651"/>
    </source>
</evidence>
<evidence type="ECO:0000256" key="10">
    <source>
        <dbReference type="SAM" id="Coils"/>
    </source>
</evidence>
<organism evidence="13 14">
    <name type="scientific">Oikopleura dioica</name>
    <name type="common">Tunicate</name>
    <dbReference type="NCBI Taxonomy" id="34765"/>
    <lineage>
        <taxon>Eukaryota</taxon>
        <taxon>Metazoa</taxon>
        <taxon>Chordata</taxon>
        <taxon>Tunicata</taxon>
        <taxon>Appendicularia</taxon>
        <taxon>Copelata</taxon>
        <taxon>Oikopleuridae</taxon>
        <taxon>Oikopleura</taxon>
    </lineage>
</organism>
<keyword evidence="4" id="KW-0796">Tight junction</keyword>
<dbReference type="EMBL" id="OU015567">
    <property type="protein sequence ID" value="CAG5109828.1"/>
    <property type="molecule type" value="Genomic_DNA"/>
</dbReference>
<evidence type="ECO:0000313" key="13">
    <source>
        <dbReference type="EMBL" id="CAG5109828.1"/>
    </source>
</evidence>
<dbReference type="InterPro" id="IPR006187">
    <property type="entry name" value="Claudin"/>
</dbReference>
<evidence type="ECO:0000256" key="3">
    <source>
        <dbReference type="ARBA" id="ARBA00008295"/>
    </source>
</evidence>
<keyword evidence="8 12" id="KW-1133">Transmembrane helix</keyword>
<evidence type="ECO:0000256" key="11">
    <source>
        <dbReference type="SAM" id="MobiDB-lite"/>
    </source>
</evidence>
<feature type="transmembrane region" description="Helical" evidence="12">
    <location>
        <begin position="336"/>
        <end position="359"/>
    </location>
</feature>
<keyword evidence="5" id="KW-1003">Cell membrane</keyword>
<evidence type="ECO:0000313" key="14">
    <source>
        <dbReference type="Proteomes" id="UP001158576"/>
    </source>
</evidence>
<keyword evidence="10" id="KW-0175">Coiled coil</keyword>
<dbReference type="PANTHER" id="PTHR12002">
    <property type="entry name" value="CLAUDIN"/>
    <property type="match status" value="1"/>
</dbReference>
<keyword evidence="6 12" id="KW-0812">Transmembrane</keyword>
<evidence type="ECO:0000256" key="6">
    <source>
        <dbReference type="ARBA" id="ARBA00022692"/>
    </source>
</evidence>
<gene>
    <name evidence="13" type="ORF">OKIOD_LOCUS13076</name>
</gene>
<dbReference type="Proteomes" id="UP001158576">
    <property type="component" value="Chromosome 2"/>
</dbReference>